<sequence>MALGASRMVADSDQCDAMDNPIVCENSREGTHSDVWDIQGSGDRSIQGFATDISVNVGERIDFKIATDAQDYRIDIYRLGWYGGAGARWTSEVTPLVALPQIQPECVSDPSTNLYDCGNWAVSAFWNVPVTAVSGVYVARLTRTDTQGASHITFVVRDDASTSDLFFQTSDTTWHAYNQYGGANFYPGPRGRAYKISYNRPFTTRKEEQGRDFLFSNEYPMLRFLERNGYDVSYTTGVDSHRRGDLIRNHKVFISTGHDEYWSGPQRANVEAARDAGVSLAFFSGNDVYWRTRWEPSVDGTDTAYRTLVCYKETWSYERIEEDRSEWTGTWRDPRYSVPAQGGGRPENELIGTAYMANFTDLPLQVPAEQGRYRFWRNAGLPTEGTATLAPHIVGYESNEDLDNGFRPPGLIRLSTTVGETPEYLQDFGNTTEPGITTHHATLYRAASGALVFSAGTIQWAWGLDTYHDGTVAPVSRPMQQATVNLLADMGVPAGTLMADLVPGTVSTDTEAPTVTITSPADTTTVANGAKVTLRGTAADTGGGQVAGVEVSTNGGGTWHPATGTTDWEYELHTAGIGAQAVQVRAIDDSVNIGASATRQFNLTGPSTLFGQRVPRTFTTDGDPFELGVRFVPQVAGFVTGIRFYKGPGNTGTHTGSLWSLGGNLLATGTFTDETSEGWQTLTLSRRVSVSAGTTYVASYYAPNGHYAADAYYFSLSDHAAGPLTAPRAYPSAPNGVLKYAAGFPTRSWEDKAINYYVDVEFVANEDAAPTVVTTSPLDNATGVPLNSPLSAVFSKAIAPTSIQFTVRDAAGAPVSGGTSYHASTRTATFTPDEPLQPAQRYTASVTAEDTRGNPTEAPTEWSFSADLDPSVLRLFAADAVPAHPAAPDDDGAVELGVKFTPMISGTVIGLRFYQGPGNTGAHTGTLWSAGGTPLRQVTFGPKSGLGWQTAAFAEPYPVSAGTTYVISYFAPNGNYAYDEGFFNTPWANGPLTAPSNGNGVYHYGSPGFPTNSYHNTNYWVDPLFKPGDGPTPTPTPSPTTPAPTPTPTPSPTSSPTPSPSPTRSPSPSSTPSGPVGPPTGANIFGRSAAPAAAAWPDPDAVEVGVAFSTDVDGAVTGIRFWQGPGNTGPHVASLWSVSGQRLTPATFVNETGSGWQNVRFAEPVPITAGATYVASYHTTTGHYAVTINSFHASGVQRGPLNVPANGARYRYGPSGFPNASSNHNYWVDVFFEPTGS</sequence>
<proteinExistence type="predicted"/>
<evidence type="ECO:0000259" key="3">
    <source>
        <dbReference type="Pfam" id="PF13205"/>
    </source>
</evidence>
<dbReference type="InterPro" id="IPR014755">
    <property type="entry name" value="Cu-Rt/internalin_Ig-like"/>
</dbReference>
<feature type="domain" description="DUF4082" evidence="4">
    <location>
        <begin position="615"/>
        <end position="758"/>
    </location>
</feature>
<dbReference type="InterPro" id="IPR014756">
    <property type="entry name" value="Ig_E-set"/>
</dbReference>
<dbReference type="InterPro" id="IPR025141">
    <property type="entry name" value="DUF4082"/>
</dbReference>
<accession>A0ABQ4JAN1</accession>
<evidence type="ECO:0008006" key="8">
    <source>
        <dbReference type="Google" id="ProtNLM"/>
    </source>
</evidence>
<name>A0ABQ4JAN1_9ACTN</name>
<evidence type="ECO:0000259" key="5">
    <source>
        <dbReference type="Pfam" id="PF20254"/>
    </source>
</evidence>
<feature type="domain" description="DUF4082" evidence="4">
    <location>
        <begin position="880"/>
        <end position="1021"/>
    </location>
</feature>
<evidence type="ECO:0000256" key="2">
    <source>
        <dbReference type="SAM" id="MobiDB-lite"/>
    </source>
</evidence>
<dbReference type="Gene3D" id="2.60.40.650">
    <property type="match status" value="1"/>
</dbReference>
<dbReference type="Pfam" id="PF13313">
    <property type="entry name" value="DUF4082"/>
    <property type="match status" value="3"/>
</dbReference>
<dbReference type="SUPFAM" id="SSF81296">
    <property type="entry name" value="E set domains"/>
    <property type="match status" value="1"/>
</dbReference>
<evidence type="ECO:0000259" key="4">
    <source>
        <dbReference type="Pfam" id="PF13313"/>
    </source>
</evidence>
<evidence type="ECO:0000313" key="6">
    <source>
        <dbReference type="EMBL" id="GIJ27066.1"/>
    </source>
</evidence>
<dbReference type="InterPro" id="IPR046540">
    <property type="entry name" value="DMFA2_C"/>
</dbReference>
<feature type="domain" description="SbsA Ig-like" evidence="3">
    <location>
        <begin position="767"/>
        <end position="865"/>
    </location>
</feature>
<keyword evidence="1" id="KW-0732">Signal</keyword>
<feature type="region of interest" description="Disordered" evidence="2">
    <location>
        <begin position="1024"/>
        <end position="1085"/>
    </location>
</feature>
<protein>
    <recommendedName>
        <fullName evidence="8">DUF4082 domain-containing protein</fullName>
    </recommendedName>
</protein>
<dbReference type="EMBL" id="BOPC01000028">
    <property type="protein sequence ID" value="GIJ27066.1"/>
    <property type="molecule type" value="Genomic_DNA"/>
</dbReference>
<keyword evidence="7" id="KW-1185">Reference proteome</keyword>
<dbReference type="Proteomes" id="UP000653076">
    <property type="component" value="Unassembled WGS sequence"/>
</dbReference>
<evidence type="ECO:0000256" key="1">
    <source>
        <dbReference type="ARBA" id="ARBA00022729"/>
    </source>
</evidence>
<dbReference type="Pfam" id="PF17957">
    <property type="entry name" value="Big_7"/>
    <property type="match status" value="1"/>
</dbReference>
<gene>
    <name evidence="6" type="ORF">Vqi01_22280</name>
</gene>
<dbReference type="InterPro" id="IPR032812">
    <property type="entry name" value="SbsA_Ig"/>
</dbReference>
<comment type="caution">
    <text evidence="6">The sequence shown here is derived from an EMBL/GenBank/DDBJ whole genome shotgun (WGS) entry which is preliminary data.</text>
</comment>
<dbReference type="Pfam" id="PF20254">
    <property type="entry name" value="DMFA2_C"/>
    <property type="match status" value="1"/>
</dbReference>
<dbReference type="Pfam" id="PF13205">
    <property type="entry name" value="Big_5"/>
    <property type="match status" value="1"/>
</dbReference>
<evidence type="ECO:0000313" key="7">
    <source>
        <dbReference type="Proteomes" id="UP000653076"/>
    </source>
</evidence>
<feature type="domain" description="DUF4082" evidence="4">
    <location>
        <begin position="1089"/>
        <end position="1228"/>
    </location>
</feature>
<feature type="domain" description="N,N-dimethylformamidase beta subunit-like C-terminal" evidence="5">
    <location>
        <begin position="73"/>
        <end position="467"/>
    </location>
</feature>
<dbReference type="Gene3D" id="2.60.40.1220">
    <property type="match status" value="1"/>
</dbReference>
<feature type="compositionally biased region" description="Pro residues" evidence="2">
    <location>
        <begin position="1030"/>
        <end position="1065"/>
    </location>
</feature>
<reference evidence="6 7" key="1">
    <citation type="submission" date="2021-01" db="EMBL/GenBank/DDBJ databases">
        <title>Whole genome shotgun sequence of Verrucosispora qiuiae NBRC 106684.</title>
        <authorList>
            <person name="Komaki H."/>
            <person name="Tamura T."/>
        </authorList>
    </citation>
    <scope>NUCLEOTIDE SEQUENCE [LARGE SCALE GENOMIC DNA]</scope>
    <source>
        <strain evidence="6 7">NBRC 106684</strain>
    </source>
</reference>
<organism evidence="6 7">
    <name type="scientific">Micromonospora qiuiae</name>
    <dbReference type="NCBI Taxonomy" id="502268"/>
    <lineage>
        <taxon>Bacteria</taxon>
        <taxon>Bacillati</taxon>
        <taxon>Actinomycetota</taxon>
        <taxon>Actinomycetes</taxon>
        <taxon>Micromonosporales</taxon>
        <taxon>Micromonosporaceae</taxon>
        <taxon>Micromonospora</taxon>
    </lineage>
</organism>